<evidence type="ECO:0000313" key="15">
    <source>
        <dbReference type="Proteomes" id="UP000267654"/>
    </source>
</evidence>
<dbReference type="Pfam" id="PF17792">
    <property type="entry name" value="ThiD2"/>
    <property type="match status" value="1"/>
</dbReference>
<comment type="similarity">
    <text evidence="9 10">Belongs to the thiamine-phosphate synthase family.</text>
</comment>
<dbReference type="InterPro" id="IPR041397">
    <property type="entry name" value="ThiD2"/>
</dbReference>
<dbReference type="InterPro" id="IPR036206">
    <property type="entry name" value="ThiamineP_synth_sf"/>
</dbReference>
<dbReference type="InterPro" id="IPR022998">
    <property type="entry name" value="ThiamineP_synth_TenI"/>
</dbReference>
<dbReference type="NCBIfam" id="TIGR00693">
    <property type="entry name" value="thiE"/>
    <property type="match status" value="1"/>
</dbReference>
<evidence type="ECO:0000256" key="11">
    <source>
        <dbReference type="RuleBase" id="RU004253"/>
    </source>
</evidence>
<dbReference type="EMBL" id="QMQB01000090">
    <property type="protein sequence ID" value="RLE13425.1"/>
    <property type="molecule type" value="Genomic_DNA"/>
</dbReference>
<dbReference type="GO" id="GO:0005737">
    <property type="term" value="C:cytoplasm"/>
    <property type="evidence" value="ECO:0007669"/>
    <property type="project" value="TreeGrafter"/>
</dbReference>
<dbReference type="SUPFAM" id="SSF51391">
    <property type="entry name" value="Thiamin phosphate synthase"/>
    <property type="match status" value="1"/>
</dbReference>
<comment type="catalytic activity">
    <reaction evidence="6 9 10">
        <text>4-methyl-5-(2-phosphooxyethyl)-thiazole + 4-amino-2-methyl-5-(diphosphooxymethyl)pyrimidine + H(+) = thiamine phosphate + diphosphate</text>
        <dbReference type="Rhea" id="RHEA:22328"/>
        <dbReference type="ChEBI" id="CHEBI:15378"/>
        <dbReference type="ChEBI" id="CHEBI:33019"/>
        <dbReference type="ChEBI" id="CHEBI:37575"/>
        <dbReference type="ChEBI" id="CHEBI:57841"/>
        <dbReference type="ChEBI" id="CHEBI:58296"/>
        <dbReference type="EC" id="2.5.1.3"/>
    </reaction>
</comment>
<comment type="caution">
    <text evidence="14">The sequence shown here is derived from an EMBL/GenBank/DDBJ whole genome shotgun (WGS) entry which is preliminary data.</text>
</comment>
<evidence type="ECO:0000256" key="3">
    <source>
        <dbReference type="ARBA" id="ARBA00022723"/>
    </source>
</evidence>
<dbReference type="AlphaFoldDB" id="A0A662DD93"/>
<protein>
    <recommendedName>
        <fullName evidence="9">Thiamine-phosphate synthase</fullName>
        <shortName evidence="9">TP synthase</shortName>
        <shortName evidence="9">TPS</shortName>
        <ecNumber evidence="9">2.5.1.3</ecNumber>
    </recommendedName>
    <alternativeName>
        <fullName evidence="9">Thiamine-phosphate pyrophosphorylase</fullName>
        <shortName evidence="9">TMP pyrophosphorylase</shortName>
        <shortName evidence="9">TMP-PPase</shortName>
    </alternativeName>
</protein>
<sequence length="369" mass="41654">MVDLKGKFAKFCDTKNMGDPVYMPSRQSIYRIIDANLNRAAEGLRVIEDALRFVIEEKNLTEKIKNLRHLLLGEIKNLPENWSLIISRESEKDVGKDLKEQPREKINELITANFRRVEEAERSLEEYGKLILPSWGEKFRQFRFQTYTLEKEVKVKLKKRKVDYTLYAITESSLKIEELLEKVKKIIKGGASVIQLREKNLPSKEFLLKAVELKKVIPSDVTFIINDRIDIALACDADGVHLGQEDIPLSFAREIMGEGKIIGISTHNLKEAKEAKLQGADYIGVGPIFPTSGKKDAGTPKGVRIITAIKNEVKIPVVAIGGISTENVQEVLKAGADGVAVISAIFSQKDVLRATRELYNKIQEFRHNL</sequence>
<evidence type="ECO:0000256" key="2">
    <source>
        <dbReference type="ARBA" id="ARBA00022679"/>
    </source>
</evidence>
<keyword evidence="5 9" id="KW-0784">Thiamine biosynthesis</keyword>
<name>A0A662DD93_UNCAE</name>
<evidence type="ECO:0000259" key="13">
    <source>
        <dbReference type="Pfam" id="PF17792"/>
    </source>
</evidence>
<dbReference type="Gene3D" id="3.20.20.70">
    <property type="entry name" value="Aldolase class I"/>
    <property type="match status" value="1"/>
</dbReference>
<keyword evidence="3 9" id="KW-0479">Metal-binding</keyword>
<dbReference type="Proteomes" id="UP000267654">
    <property type="component" value="Unassembled WGS sequence"/>
</dbReference>
<feature type="domain" description="ThiD2" evidence="13">
    <location>
        <begin position="31"/>
        <end position="152"/>
    </location>
</feature>
<reference evidence="14 15" key="1">
    <citation type="submission" date="2018-06" db="EMBL/GenBank/DDBJ databases">
        <title>Extensive metabolic versatility and redundancy in microbially diverse, dynamic hydrothermal sediments.</title>
        <authorList>
            <person name="Dombrowski N."/>
            <person name="Teske A."/>
            <person name="Baker B.J."/>
        </authorList>
    </citation>
    <scope>NUCLEOTIDE SEQUENCE [LARGE SCALE GENOMIC DNA]</scope>
    <source>
        <strain evidence="14">B19_G9</strain>
    </source>
</reference>
<dbReference type="PIRSF" id="PIRSF000512">
    <property type="entry name" value="TMP_PPase_Cyanobac_prd"/>
    <property type="match status" value="1"/>
</dbReference>
<comment type="pathway">
    <text evidence="1 9 11">Cofactor biosynthesis; thiamine diphosphate biosynthesis; thiamine phosphate from 4-amino-2-methyl-5-diphosphomethylpyrimidine and 4-methyl-5-(2-phosphoethyl)-thiazole: step 1/1.</text>
</comment>
<evidence type="ECO:0000256" key="7">
    <source>
        <dbReference type="ARBA" id="ARBA00047851"/>
    </source>
</evidence>
<comment type="cofactor">
    <cofactor evidence="9">
        <name>Mg(2+)</name>
        <dbReference type="ChEBI" id="CHEBI:18420"/>
    </cofactor>
    <text evidence="9">Binds 1 Mg(2+) ion per subunit.</text>
</comment>
<comment type="catalytic activity">
    <reaction evidence="8 9 10">
        <text>2-[(2R,5Z)-2-carboxy-4-methylthiazol-5(2H)-ylidene]ethyl phosphate + 4-amino-2-methyl-5-(diphosphooxymethyl)pyrimidine + 2 H(+) = thiamine phosphate + CO2 + diphosphate</text>
        <dbReference type="Rhea" id="RHEA:47844"/>
        <dbReference type="ChEBI" id="CHEBI:15378"/>
        <dbReference type="ChEBI" id="CHEBI:16526"/>
        <dbReference type="ChEBI" id="CHEBI:33019"/>
        <dbReference type="ChEBI" id="CHEBI:37575"/>
        <dbReference type="ChEBI" id="CHEBI:57841"/>
        <dbReference type="ChEBI" id="CHEBI:62899"/>
        <dbReference type="EC" id="2.5.1.3"/>
    </reaction>
</comment>
<evidence type="ECO:0000256" key="8">
    <source>
        <dbReference type="ARBA" id="ARBA00047883"/>
    </source>
</evidence>
<feature type="binding site" evidence="9">
    <location>
        <begin position="195"/>
        <end position="199"/>
    </location>
    <ligand>
        <name>4-amino-2-methyl-5-(diphosphooxymethyl)pyrimidine</name>
        <dbReference type="ChEBI" id="CHEBI:57841"/>
    </ligand>
</feature>
<dbReference type="PANTHER" id="PTHR20857">
    <property type="entry name" value="THIAMINE-PHOSPHATE PYROPHOSPHORYLASE"/>
    <property type="match status" value="1"/>
</dbReference>
<comment type="catalytic activity">
    <reaction evidence="7 9 10">
        <text>2-(2-carboxy-4-methylthiazol-5-yl)ethyl phosphate + 4-amino-2-methyl-5-(diphosphooxymethyl)pyrimidine + 2 H(+) = thiamine phosphate + CO2 + diphosphate</text>
        <dbReference type="Rhea" id="RHEA:47848"/>
        <dbReference type="ChEBI" id="CHEBI:15378"/>
        <dbReference type="ChEBI" id="CHEBI:16526"/>
        <dbReference type="ChEBI" id="CHEBI:33019"/>
        <dbReference type="ChEBI" id="CHEBI:37575"/>
        <dbReference type="ChEBI" id="CHEBI:57841"/>
        <dbReference type="ChEBI" id="CHEBI:62890"/>
        <dbReference type="EC" id="2.5.1.3"/>
    </reaction>
</comment>
<dbReference type="CDD" id="cd00564">
    <property type="entry name" value="TMP_TenI"/>
    <property type="match status" value="1"/>
</dbReference>
<dbReference type="InterPro" id="IPR013785">
    <property type="entry name" value="Aldolase_TIM"/>
</dbReference>
<dbReference type="GO" id="GO:0009229">
    <property type="term" value="P:thiamine diphosphate biosynthetic process"/>
    <property type="evidence" value="ECO:0007669"/>
    <property type="project" value="UniProtKB-UniRule"/>
</dbReference>
<dbReference type="PANTHER" id="PTHR20857:SF23">
    <property type="entry name" value="THIAMINE BIOSYNTHETIC BIFUNCTIONAL ENZYME"/>
    <property type="match status" value="1"/>
</dbReference>
<dbReference type="GO" id="GO:0009228">
    <property type="term" value="P:thiamine biosynthetic process"/>
    <property type="evidence" value="ECO:0007669"/>
    <property type="project" value="UniProtKB-KW"/>
</dbReference>
<organism evidence="14 15">
    <name type="scientific">Aerophobetes bacterium</name>
    <dbReference type="NCBI Taxonomy" id="2030807"/>
    <lineage>
        <taxon>Bacteria</taxon>
        <taxon>Candidatus Aerophobota</taxon>
    </lineage>
</organism>
<feature type="binding site" evidence="9">
    <location>
        <position position="226"/>
    </location>
    <ligand>
        <name>4-amino-2-methyl-5-(diphosphooxymethyl)pyrimidine</name>
        <dbReference type="ChEBI" id="CHEBI:57841"/>
    </ligand>
</feature>
<gene>
    <name evidence="9" type="primary">thiE</name>
    <name evidence="14" type="ORF">DRI96_02995</name>
</gene>
<accession>A0A662DD93</accession>
<comment type="function">
    <text evidence="9">Condenses 4-methyl-5-(beta-hydroxyethyl)thiazole monophosphate (THZ-P) and 2-methyl-4-amino-5-hydroxymethyl pyrimidine pyrophosphate (HMP-PP) to form thiamine monophosphate (TMP).</text>
</comment>
<dbReference type="HAMAP" id="MF_00097">
    <property type="entry name" value="TMP_synthase"/>
    <property type="match status" value="1"/>
</dbReference>
<feature type="binding site" evidence="9">
    <location>
        <position position="227"/>
    </location>
    <ligand>
        <name>Mg(2+)</name>
        <dbReference type="ChEBI" id="CHEBI:18420"/>
    </ligand>
</feature>
<proteinExistence type="inferred from homology"/>
<evidence type="ECO:0000256" key="1">
    <source>
        <dbReference type="ARBA" id="ARBA00005165"/>
    </source>
</evidence>
<dbReference type="NCBIfam" id="NF002727">
    <property type="entry name" value="PRK02615.1"/>
    <property type="match status" value="1"/>
</dbReference>
<evidence type="ECO:0000256" key="4">
    <source>
        <dbReference type="ARBA" id="ARBA00022842"/>
    </source>
</evidence>
<evidence type="ECO:0000256" key="5">
    <source>
        <dbReference type="ARBA" id="ARBA00022977"/>
    </source>
</evidence>
<evidence type="ECO:0000256" key="6">
    <source>
        <dbReference type="ARBA" id="ARBA00047334"/>
    </source>
</evidence>
<dbReference type="InterPro" id="IPR016229">
    <property type="entry name" value="TMP_synthase_cyanobac_bac"/>
</dbReference>
<dbReference type="FunFam" id="3.20.20.70:FF:000096">
    <property type="entry name" value="Thiamine-phosphate synthase"/>
    <property type="match status" value="1"/>
</dbReference>
<evidence type="ECO:0000256" key="10">
    <source>
        <dbReference type="RuleBase" id="RU003826"/>
    </source>
</evidence>
<feature type="binding site" evidence="9">
    <location>
        <position position="322"/>
    </location>
    <ligand>
        <name>2-[(2R,5Z)-2-carboxy-4-methylthiazol-5(2H)-ylidene]ethyl phosphate</name>
        <dbReference type="ChEBI" id="CHEBI:62899"/>
    </ligand>
</feature>
<dbReference type="GO" id="GO:0000287">
    <property type="term" value="F:magnesium ion binding"/>
    <property type="evidence" value="ECO:0007669"/>
    <property type="project" value="UniProtKB-UniRule"/>
</dbReference>
<dbReference type="GO" id="GO:0004789">
    <property type="term" value="F:thiamine-phosphate diphosphorylase activity"/>
    <property type="evidence" value="ECO:0007669"/>
    <property type="project" value="UniProtKB-UniRule"/>
</dbReference>
<feature type="binding site" evidence="9">
    <location>
        <position position="294"/>
    </location>
    <ligand>
        <name>4-amino-2-methyl-5-(diphosphooxymethyl)pyrimidine</name>
        <dbReference type="ChEBI" id="CHEBI:57841"/>
    </ligand>
</feature>
<feature type="domain" description="Thiamine phosphate synthase/TenI" evidence="12">
    <location>
        <begin position="166"/>
        <end position="345"/>
    </location>
</feature>
<dbReference type="Pfam" id="PF02581">
    <property type="entry name" value="TMP-TENI"/>
    <property type="match status" value="1"/>
</dbReference>
<feature type="binding site" evidence="9">
    <location>
        <position position="246"/>
    </location>
    <ligand>
        <name>Mg(2+)</name>
        <dbReference type="ChEBI" id="CHEBI:18420"/>
    </ligand>
</feature>
<dbReference type="EC" id="2.5.1.3" evidence="9"/>
<feature type="binding site" evidence="9">
    <location>
        <position position="265"/>
    </location>
    <ligand>
        <name>4-amino-2-methyl-5-(diphosphooxymethyl)pyrimidine</name>
        <dbReference type="ChEBI" id="CHEBI:57841"/>
    </ligand>
</feature>
<dbReference type="InterPro" id="IPR034291">
    <property type="entry name" value="TMP_synthase"/>
</dbReference>
<keyword evidence="2 9" id="KW-0808">Transferase</keyword>
<evidence type="ECO:0000256" key="9">
    <source>
        <dbReference type="HAMAP-Rule" id="MF_00097"/>
    </source>
</evidence>
<evidence type="ECO:0000313" key="14">
    <source>
        <dbReference type="EMBL" id="RLE13425.1"/>
    </source>
</evidence>
<evidence type="ECO:0000259" key="12">
    <source>
        <dbReference type="Pfam" id="PF02581"/>
    </source>
</evidence>
<comment type="caution">
    <text evidence="9">Lacks conserved residue(s) required for the propagation of feature annotation.</text>
</comment>
<keyword evidence="4 9" id="KW-0460">Magnesium</keyword>
<dbReference type="UniPathway" id="UPA00060">
    <property type="reaction ID" value="UER00141"/>
</dbReference>
<feature type="binding site" evidence="9">
    <location>
        <begin position="342"/>
        <end position="343"/>
    </location>
    <ligand>
        <name>2-[(2R,5Z)-2-carboxy-4-methylthiazol-5(2H)-ylidene]ethyl phosphate</name>
        <dbReference type="ChEBI" id="CHEBI:62899"/>
    </ligand>
</feature>